<sequence length="359" mass="40137">MQNNELLHPLFSFMGRPCDESVTKDLAYELIKEGTEEEKAIGDFLLDWLSGSDYVELTTSGSTGKPKKIRVAKQKMAASARATGQFFELQPGQKILLCLPVAYIAGKMMLVRGMVLGLDVCYTEPTSEPLTGFDRTFDFVAMVPKQLQKSLRELHKAKTVIVGGAPVPQELAAALNGEKTHVYETFGMTETLTHIAVRKLDTGGDPREAGPFKALPGVELGKDDRGCLLIKAPFLLTDELQTNDVVELLDDNSFYWVGRYDHIVNSGGVKLFPETIESKIRQVLDQPFFVAGMPHQELGEQLVLVVESRQPEQEIQELLDSVTDFSRYEKPRKVFTLARFQRTQSGKIRRKAILDELLN</sequence>
<dbReference type="Proteomes" id="UP000295468">
    <property type="component" value="Unassembled WGS sequence"/>
</dbReference>
<evidence type="ECO:0000313" key="4">
    <source>
        <dbReference type="EMBL" id="TDQ31557.1"/>
    </source>
</evidence>
<name>A0A4R6TLH5_9FLAO</name>
<evidence type="ECO:0000259" key="3">
    <source>
        <dbReference type="Pfam" id="PF00501"/>
    </source>
</evidence>
<dbReference type="Gene3D" id="3.30.300.30">
    <property type="match status" value="1"/>
</dbReference>
<keyword evidence="2 4" id="KW-0436">Ligase</keyword>
<dbReference type="AlphaFoldDB" id="A0A4R6TLH5"/>
<protein>
    <submittedName>
        <fullName evidence="4">O-succinylbenzoic acid--CoA ligase</fullName>
    </submittedName>
</protein>
<dbReference type="SUPFAM" id="SSF56801">
    <property type="entry name" value="Acetyl-CoA synthetase-like"/>
    <property type="match status" value="1"/>
</dbReference>
<organism evidence="4 5">
    <name type="scientific">Zeaxanthinibacter enoshimensis</name>
    <dbReference type="NCBI Taxonomy" id="392009"/>
    <lineage>
        <taxon>Bacteria</taxon>
        <taxon>Pseudomonadati</taxon>
        <taxon>Bacteroidota</taxon>
        <taxon>Flavobacteriia</taxon>
        <taxon>Flavobacteriales</taxon>
        <taxon>Flavobacteriaceae</taxon>
        <taxon>Zeaxanthinibacter</taxon>
    </lineage>
</organism>
<dbReference type="Pfam" id="PF00501">
    <property type="entry name" value="AMP-binding"/>
    <property type="match status" value="1"/>
</dbReference>
<comment type="caution">
    <text evidence="4">The sequence shown here is derived from an EMBL/GenBank/DDBJ whole genome shotgun (WGS) entry which is preliminary data.</text>
</comment>
<dbReference type="EMBL" id="SNYI01000002">
    <property type="protein sequence ID" value="TDQ31557.1"/>
    <property type="molecule type" value="Genomic_DNA"/>
</dbReference>
<dbReference type="InterPro" id="IPR042099">
    <property type="entry name" value="ANL_N_sf"/>
</dbReference>
<dbReference type="GO" id="GO:0031956">
    <property type="term" value="F:medium-chain fatty acid-CoA ligase activity"/>
    <property type="evidence" value="ECO:0007669"/>
    <property type="project" value="TreeGrafter"/>
</dbReference>
<dbReference type="Gene3D" id="3.40.50.12780">
    <property type="entry name" value="N-terminal domain of ligase-like"/>
    <property type="match status" value="1"/>
</dbReference>
<comment type="similarity">
    <text evidence="1">Belongs to the ATP-dependent AMP-binding enzyme family.</text>
</comment>
<accession>A0A4R6TLH5</accession>
<gene>
    <name evidence="4" type="ORF">CLV82_2265</name>
</gene>
<proteinExistence type="inferred from homology"/>
<dbReference type="InterPro" id="IPR045851">
    <property type="entry name" value="AMP-bd_C_sf"/>
</dbReference>
<dbReference type="GO" id="GO:0006631">
    <property type="term" value="P:fatty acid metabolic process"/>
    <property type="evidence" value="ECO:0007669"/>
    <property type="project" value="TreeGrafter"/>
</dbReference>
<dbReference type="OrthoDB" id="8870348at2"/>
<feature type="domain" description="AMP-dependent synthetase/ligase" evidence="3">
    <location>
        <begin position="58"/>
        <end position="210"/>
    </location>
</feature>
<keyword evidence="5" id="KW-1185">Reference proteome</keyword>
<evidence type="ECO:0000256" key="1">
    <source>
        <dbReference type="ARBA" id="ARBA00006432"/>
    </source>
</evidence>
<reference evidence="4 5" key="1">
    <citation type="submission" date="2019-03" db="EMBL/GenBank/DDBJ databases">
        <title>Genomic Encyclopedia of Archaeal and Bacterial Type Strains, Phase II (KMG-II): from individual species to whole genera.</title>
        <authorList>
            <person name="Goeker M."/>
        </authorList>
    </citation>
    <scope>NUCLEOTIDE SEQUENCE [LARGE SCALE GENOMIC DNA]</scope>
    <source>
        <strain evidence="4 5">DSM 18435</strain>
    </source>
</reference>
<dbReference type="PANTHER" id="PTHR43201:SF5">
    <property type="entry name" value="MEDIUM-CHAIN ACYL-COA LIGASE ACSF2, MITOCHONDRIAL"/>
    <property type="match status" value="1"/>
</dbReference>
<dbReference type="InterPro" id="IPR000873">
    <property type="entry name" value="AMP-dep_synth/lig_dom"/>
</dbReference>
<dbReference type="RefSeq" id="WP_133644370.1">
    <property type="nucleotide sequence ID" value="NZ_SNYI01000002.1"/>
</dbReference>
<evidence type="ECO:0000313" key="5">
    <source>
        <dbReference type="Proteomes" id="UP000295468"/>
    </source>
</evidence>
<evidence type="ECO:0000256" key="2">
    <source>
        <dbReference type="ARBA" id="ARBA00022598"/>
    </source>
</evidence>
<dbReference type="PANTHER" id="PTHR43201">
    <property type="entry name" value="ACYL-COA SYNTHETASE"/>
    <property type="match status" value="1"/>
</dbReference>